<dbReference type="OrthoDB" id="1436620at2"/>
<reference evidence="1 2" key="1">
    <citation type="submission" date="2016-11" db="EMBL/GenBank/DDBJ databases">
        <authorList>
            <person name="Jaros S."/>
            <person name="Januszkiewicz K."/>
            <person name="Wedrychowicz H."/>
        </authorList>
    </citation>
    <scope>NUCLEOTIDE SEQUENCE [LARGE SCALE GENOMIC DNA]</scope>
    <source>
        <strain evidence="1 2">DSM 21425</strain>
    </source>
</reference>
<dbReference type="RefSeq" id="WP_073153512.1">
    <property type="nucleotide sequence ID" value="NZ_FQYY01000011.1"/>
</dbReference>
<keyword evidence="2" id="KW-1185">Reference proteome</keyword>
<evidence type="ECO:0008006" key="3">
    <source>
        <dbReference type="Google" id="ProtNLM"/>
    </source>
</evidence>
<dbReference type="Proteomes" id="UP000184225">
    <property type="component" value="Unassembled WGS sequence"/>
</dbReference>
<dbReference type="EMBL" id="FQYY01000011">
    <property type="protein sequence ID" value="SHJ21122.1"/>
    <property type="molecule type" value="Genomic_DNA"/>
</dbReference>
<organism evidence="1 2">
    <name type="scientific">Mesonia phycicola</name>
    <dbReference type="NCBI Taxonomy" id="579105"/>
    <lineage>
        <taxon>Bacteria</taxon>
        <taxon>Pseudomonadati</taxon>
        <taxon>Bacteroidota</taxon>
        <taxon>Flavobacteriia</taxon>
        <taxon>Flavobacteriales</taxon>
        <taxon>Flavobacteriaceae</taxon>
        <taxon>Mesonia</taxon>
    </lineage>
</organism>
<sequence>MIISFSKYILFIFLFLITFTSSSQDFTALINPAVSVTIKNETPWSYTFGTAYRSNIYQHTAEENLDNKKLKINSQFTEFNHSTTRKIGFNSKLSAGIKYRFVETYTGKKDETRFIEQYAYTKKYEKFKLVHRVRFVQRFRERTTLRGRYRLLAELPLNGNRVDAKELSLVGTIEGVWEFGKEEVPNYGFRYSNYLGYRITNNTVLNLGVEYRYRNFTKDAYTQLFLISALKISI</sequence>
<protein>
    <recommendedName>
        <fullName evidence="3">DUF2490 domain-containing protein</fullName>
    </recommendedName>
</protein>
<dbReference type="Pfam" id="PF10677">
    <property type="entry name" value="DUF2490"/>
    <property type="match status" value="1"/>
</dbReference>
<dbReference type="AlphaFoldDB" id="A0A1M6HFY5"/>
<name>A0A1M6HFY5_9FLAO</name>
<accession>A0A1M6HFY5</accession>
<dbReference type="InterPro" id="IPR019619">
    <property type="entry name" value="DUF2490"/>
</dbReference>
<gene>
    <name evidence="1" type="ORF">SAMN04488096_11112</name>
</gene>
<proteinExistence type="predicted"/>
<dbReference type="STRING" id="579105.SAMN04488096_11112"/>
<evidence type="ECO:0000313" key="2">
    <source>
        <dbReference type="Proteomes" id="UP000184225"/>
    </source>
</evidence>
<evidence type="ECO:0000313" key="1">
    <source>
        <dbReference type="EMBL" id="SHJ21122.1"/>
    </source>
</evidence>